<dbReference type="PROSITE" id="PS51585">
    <property type="entry name" value="SAM_MT_TPMT"/>
    <property type="match status" value="1"/>
</dbReference>
<keyword evidence="2" id="KW-0489">Methyltransferase</keyword>
<dbReference type="InterPro" id="IPR008854">
    <property type="entry name" value="TPMT"/>
</dbReference>
<name>A0ABQ4Q216_9BURK</name>
<keyword evidence="1" id="KW-0597">Phosphoprotein</keyword>
<dbReference type="Gene3D" id="3.40.50.150">
    <property type="entry name" value="Vaccinia Virus protein VP39"/>
    <property type="match status" value="1"/>
</dbReference>
<proteinExistence type="predicted"/>
<evidence type="ECO:0008006" key="7">
    <source>
        <dbReference type="Google" id="ProtNLM"/>
    </source>
</evidence>
<sequence length="207" mass="23237">MTTPDFKSRDPNQADFWTERFAQDFTPWDRGAAPQDFAAFVAGSPRRYATLIPGCGAGHEVALLGEAGWDVTAIDFSPAAVDAARQKLGIWGERVRQADFFAFVPDRPVELIYERAFLCALPRERWPEIVRRYAGLLAPGGLLAGYFYFDAAPKGPPFGADPVQLRAMLESWFEQIEDRAVGDSIPVFAGRERWQVWRRRERDAAPG</sequence>
<dbReference type="PANTHER" id="PTHR32183:SF6">
    <property type="entry name" value="CYSTEINE SULFINATE DESULFINASE_CYSTEINE DESULFURASE AND RELATED ENZYMES"/>
    <property type="match status" value="1"/>
</dbReference>
<reference evidence="5 6" key="1">
    <citation type="journal article" date="2022" name="Int. J. Syst. Evol. Microbiol.">
        <title>Noviherbaspirillum aridicola sp. nov., isolated from an arid soil in Pakistan.</title>
        <authorList>
            <person name="Khan I.U."/>
            <person name="Saqib M."/>
            <person name="Amin A."/>
            <person name="Hussain F."/>
            <person name="Li L."/>
            <person name="Liu Y.H."/>
            <person name="Fang B.Z."/>
            <person name="Ahmed I."/>
            <person name="Li W.J."/>
        </authorList>
    </citation>
    <scope>NUCLEOTIDE SEQUENCE [LARGE SCALE GENOMIC DNA]</scope>
    <source>
        <strain evidence="5 6">NCCP-691</strain>
    </source>
</reference>
<evidence type="ECO:0000313" key="5">
    <source>
        <dbReference type="EMBL" id="GIZ50885.1"/>
    </source>
</evidence>
<evidence type="ECO:0000256" key="3">
    <source>
        <dbReference type="ARBA" id="ARBA00022679"/>
    </source>
</evidence>
<keyword evidence="6" id="KW-1185">Reference proteome</keyword>
<dbReference type="Pfam" id="PF05724">
    <property type="entry name" value="TPMT"/>
    <property type="match status" value="1"/>
</dbReference>
<keyword evidence="3" id="KW-0808">Transferase</keyword>
<evidence type="ECO:0000256" key="4">
    <source>
        <dbReference type="ARBA" id="ARBA00022691"/>
    </source>
</evidence>
<protein>
    <recommendedName>
        <fullName evidence="7">Thiopurine S-methyltransferase</fullName>
    </recommendedName>
</protein>
<dbReference type="RefSeq" id="WP_220807055.1">
    <property type="nucleotide sequence ID" value="NZ_BPMK01000003.1"/>
</dbReference>
<evidence type="ECO:0000313" key="6">
    <source>
        <dbReference type="Proteomes" id="UP000887222"/>
    </source>
</evidence>
<dbReference type="Proteomes" id="UP000887222">
    <property type="component" value="Unassembled WGS sequence"/>
</dbReference>
<dbReference type="EMBL" id="BPMK01000003">
    <property type="protein sequence ID" value="GIZ50885.1"/>
    <property type="molecule type" value="Genomic_DNA"/>
</dbReference>
<organism evidence="5 6">
    <name type="scientific">Noviherbaspirillum aridicola</name>
    <dbReference type="NCBI Taxonomy" id="2849687"/>
    <lineage>
        <taxon>Bacteria</taxon>
        <taxon>Pseudomonadati</taxon>
        <taxon>Pseudomonadota</taxon>
        <taxon>Betaproteobacteria</taxon>
        <taxon>Burkholderiales</taxon>
        <taxon>Oxalobacteraceae</taxon>
        <taxon>Noviherbaspirillum</taxon>
    </lineage>
</organism>
<evidence type="ECO:0000256" key="2">
    <source>
        <dbReference type="ARBA" id="ARBA00022603"/>
    </source>
</evidence>
<dbReference type="PANTHER" id="PTHR32183">
    <property type="match status" value="1"/>
</dbReference>
<comment type="caution">
    <text evidence="5">The sequence shown here is derived from an EMBL/GenBank/DDBJ whole genome shotgun (WGS) entry which is preliminary data.</text>
</comment>
<keyword evidence="4" id="KW-0949">S-adenosyl-L-methionine</keyword>
<dbReference type="CDD" id="cd02440">
    <property type="entry name" value="AdoMet_MTases"/>
    <property type="match status" value="1"/>
</dbReference>
<dbReference type="SUPFAM" id="SSF53335">
    <property type="entry name" value="S-adenosyl-L-methionine-dependent methyltransferases"/>
    <property type="match status" value="1"/>
</dbReference>
<dbReference type="InterPro" id="IPR029063">
    <property type="entry name" value="SAM-dependent_MTases_sf"/>
</dbReference>
<accession>A0ABQ4Q216</accession>
<gene>
    <name evidence="5" type="ORF">NCCP691_08990</name>
</gene>
<evidence type="ECO:0000256" key="1">
    <source>
        <dbReference type="ARBA" id="ARBA00022553"/>
    </source>
</evidence>